<reference evidence="1 2" key="1">
    <citation type="submission" date="2018-05" db="EMBL/GenBank/DDBJ databases">
        <title>Marinilabilia rubrum sp. nov., isolated from saltern sediment.</title>
        <authorList>
            <person name="Zhang R."/>
        </authorList>
    </citation>
    <scope>NUCLEOTIDE SEQUENCE [LARGE SCALE GENOMIC DNA]</scope>
    <source>
        <strain evidence="1 2">WTE16</strain>
    </source>
</reference>
<dbReference type="AlphaFoldDB" id="A0A2U2B983"/>
<sequence>MVLGNEKPSICFGCHGWRMIALLAMADYSTYPLANPDPDASGQAVQYSPIRFLCIYIHYQLLI</sequence>
<dbReference type="EMBL" id="QEWP01000006">
    <property type="protein sequence ID" value="PWD99628.1"/>
    <property type="molecule type" value="Genomic_DNA"/>
</dbReference>
<gene>
    <name evidence="1" type="ORF">DDZ16_09280</name>
</gene>
<protein>
    <submittedName>
        <fullName evidence="1">Uncharacterized protein</fullName>
    </submittedName>
</protein>
<proteinExistence type="predicted"/>
<name>A0A2U2B983_9BACT</name>
<accession>A0A2U2B983</accession>
<organism evidence="1 2">
    <name type="scientific">Marinilabilia rubra</name>
    <dbReference type="NCBI Taxonomy" id="2162893"/>
    <lineage>
        <taxon>Bacteria</taxon>
        <taxon>Pseudomonadati</taxon>
        <taxon>Bacteroidota</taxon>
        <taxon>Bacteroidia</taxon>
        <taxon>Marinilabiliales</taxon>
        <taxon>Marinilabiliaceae</taxon>
        <taxon>Marinilabilia</taxon>
    </lineage>
</organism>
<keyword evidence="2" id="KW-1185">Reference proteome</keyword>
<evidence type="ECO:0000313" key="1">
    <source>
        <dbReference type="EMBL" id="PWD99628.1"/>
    </source>
</evidence>
<comment type="caution">
    <text evidence="1">The sequence shown here is derived from an EMBL/GenBank/DDBJ whole genome shotgun (WGS) entry which is preliminary data.</text>
</comment>
<dbReference type="Proteomes" id="UP000244956">
    <property type="component" value="Unassembled WGS sequence"/>
</dbReference>
<evidence type="ECO:0000313" key="2">
    <source>
        <dbReference type="Proteomes" id="UP000244956"/>
    </source>
</evidence>